<accession>A0AAN9AFC7</accession>
<dbReference type="Proteomes" id="UP001381693">
    <property type="component" value="Unassembled WGS sequence"/>
</dbReference>
<evidence type="ECO:0000259" key="1">
    <source>
        <dbReference type="Pfam" id="PF17682"/>
    </source>
</evidence>
<organism evidence="2 3">
    <name type="scientific">Halocaridina rubra</name>
    <name type="common">Hawaiian red shrimp</name>
    <dbReference type="NCBI Taxonomy" id="373956"/>
    <lineage>
        <taxon>Eukaryota</taxon>
        <taxon>Metazoa</taxon>
        <taxon>Ecdysozoa</taxon>
        <taxon>Arthropoda</taxon>
        <taxon>Crustacea</taxon>
        <taxon>Multicrustacea</taxon>
        <taxon>Malacostraca</taxon>
        <taxon>Eumalacostraca</taxon>
        <taxon>Eucarida</taxon>
        <taxon>Decapoda</taxon>
        <taxon>Pleocyemata</taxon>
        <taxon>Caridea</taxon>
        <taxon>Atyoidea</taxon>
        <taxon>Atyidae</taxon>
        <taxon>Halocaridina</taxon>
    </lineage>
</organism>
<feature type="domain" description="Transcription factor IIIC subunit Tfc1/Sfc1 triple barrel" evidence="1">
    <location>
        <begin position="18"/>
        <end position="90"/>
    </location>
</feature>
<proteinExistence type="predicted"/>
<evidence type="ECO:0000313" key="3">
    <source>
        <dbReference type="Proteomes" id="UP001381693"/>
    </source>
</evidence>
<dbReference type="Pfam" id="PF17682">
    <property type="entry name" value="Tau95_N"/>
    <property type="match status" value="1"/>
</dbReference>
<keyword evidence="3" id="KW-1185">Reference proteome</keyword>
<dbReference type="InterPro" id="IPR041499">
    <property type="entry name" value="Tfc1/Sfc1_N"/>
</dbReference>
<evidence type="ECO:0000313" key="2">
    <source>
        <dbReference type="EMBL" id="KAK7083317.1"/>
    </source>
</evidence>
<dbReference type="AlphaFoldDB" id="A0AAN9AFC7"/>
<comment type="caution">
    <text evidence="2">The sequence shown here is derived from an EMBL/GenBank/DDBJ whole genome shotgun (WGS) entry which is preliminary data.</text>
</comment>
<dbReference type="GO" id="GO:0001002">
    <property type="term" value="F:RNA polymerase III type 1 promoter sequence-specific DNA binding"/>
    <property type="evidence" value="ECO:0007669"/>
    <property type="project" value="TreeGrafter"/>
</dbReference>
<name>A0AAN9AFC7_HALRR</name>
<gene>
    <name evidence="2" type="primary">GTF3C5_1</name>
    <name evidence="2" type="ORF">SK128_020212</name>
</gene>
<sequence>MSHEASCSSTPSKLRQFVCIEYPGLVNNVDNMLKTLGGVEKISEVYCEDNRRMELRFRPNDVYCKPTCGERHNSTALLLRVVRRRKKKKKPEG</sequence>
<dbReference type="Gene3D" id="3.30.200.160">
    <property type="entry name" value="TFIIIC, subcomplex tauA, subunit Sfc1, barrel domain"/>
    <property type="match status" value="1"/>
</dbReference>
<dbReference type="EMBL" id="JAXCGZ010003547">
    <property type="protein sequence ID" value="KAK7083317.1"/>
    <property type="molecule type" value="Genomic_DNA"/>
</dbReference>
<dbReference type="PANTHER" id="PTHR13230:SF5">
    <property type="entry name" value="GENERAL TRANSCRIPTION FACTOR 3C POLYPEPTIDE 5"/>
    <property type="match status" value="1"/>
</dbReference>
<dbReference type="InterPro" id="IPR042536">
    <property type="entry name" value="TFIIIC_tauA_Sfc1"/>
</dbReference>
<dbReference type="InterPro" id="IPR040454">
    <property type="entry name" value="TF_IIIC_Tfc1/Sfc1"/>
</dbReference>
<dbReference type="PANTHER" id="PTHR13230">
    <property type="entry name" value="GENERAL TRANSCRIPTION FACTOR IIIC, POLYPEPTIDE 5"/>
    <property type="match status" value="1"/>
</dbReference>
<protein>
    <submittedName>
        <fullName evidence="2">General transcription factor 3C polypeptide 5</fullName>
    </submittedName>
</protein>
<dbReference type="GO" id="GO:0006384">
    <property type="term" value="P:transcription initiation at RNA polymerase III promoter"/>
    <property type="evidence" value="ECO:0007669"/>
    <property type="project" value="InterPro"/>
</dbReference>
<dbReference type="GO" id="GO:0000127">
    <property type="term" value="C:transcription factor TFIIIC complex"/>
    <property type="evidence" value="ECO:0007669"/>
    <property type="project" value="InterPro"/>
</dbReference>
<reference evidence="2 3" key="1">
    <citation type="submission" date="2023-11" db="EMBL/GenBank/DDBJ databases">
        <title>Halocaridina rubra genome assembly.</title>
        <authorList>
            <person name="Smith C."/>
        </authorList>
    </citation>
    <scope>NUCLEOTIDE SEQUENCE [LARGE SCALE GENOMIC DNA]</scope>
    <source>
        <strain evidence="2">EP-1</strain>
        <tissue evidence="2">Whole</tissue>
    </source>
</reference>
<dbReference type="GO" id="GO:0001003">
    <property type="term" value="F:RNA polymerase III type 2 promoter sequence-specific DNA binding"/>
    <property type="evidence" value="ECO:0007669"/>
    <property type="project" value="TreeGrafter"/>
</dbReference>